<comment type="caution">
    <text evidence="4">The sequence shown here is derived from an EMBL/GenBank/DDBJ whole genome shotgun (WGS) entry which is preliminary data.</text>
</comment>
<dbReference type="InterPro" id="IPR000683">
    <property type="entry name" value="Gfo/Idh/MocA-like_OxRdtase_N"/>
</dbReference>
<accession>A0A7M2YUF6</accession>
<feature type="domain" description="GFO/IDH/MocA-like oxidoreductase" evidence="3">
    <location>
        <begin position="141"/>
        <end position="254"/>
    </location>
</feature>
<dbReference type="Gene3D" id="3.40.50.720">
    <property type="entry name" value="NAD(P)-binding Rossmann-like Domain"/>
    <property type="match status" value="1"/>
</dbReference>
<dbReference type="AlphaFoldDB" id="A0A7M2YUF6"/>
<dbReference type="RefSeq" id="WP_181813657.1">
    <property type="nucleotide sequence ID" value="NZ_QQZY01000007.1"/>
</dbReference>
<keyword evidence="5" id="KW-1185">Reference proteome</keyword>
<dbReference type="SUPFAM" id="SSF55347">
    <property type="entry name" value="Glyceraldehyde-3-phosphate dehydrogenase-like, C-terminal domain"/>
    <property type="match status" value="1"/>
</dbReference>
<dbReference type="Pfam" id="PF22725">
    <property type="entry name" value="GFO_IDH_MocA_C3"/>
    <property type="match status" value="1"/>
</dbReference>
<dbReference type="Pfam" id="PF01408">
    <property type="entry name" value="GFO_IDH_MocA"/>
    <property type="match status" value="1"/>
</dbReference>
<dbReference type="InterPro" id="IPR036291">
    <property type="entry name" value="NAD(P)-bd_dom_sf"/>
</dbReference>
<gene>
    <name evidence="4" type="ORF">Gocc_2548</name>
</gene>
<dbReference type="GO" id="GO:0000166">
    <property type="term" value="F:nucleotide binding"/>
    <property type="evidence" value="ECO:0007669"/>
    <property type="project" value="InterPro"/>
</dbReference>
<dbReference type="Gene3D" id="3.30.360.10">
    <property type="entry name" value="Dihydrodipicolinate Reductase, domain 2"/>
    <property type="match status" value="1"/>
</dbReference>
<dbReference type="PANTHER" id="PTHR43818:SF11">
    <property type="entry name" value="BCDNA.GH03377"/>
    <property type="match status" value="1"/>
</dbReference>
<evidence type="ECO:0000256" key="1">
    <source>
        <dbReference type="ARBA" id="ARBA00023002"/>
    </source>
</evidence>
<feature type="domain" description="Gfo/Idh/MocA-like oxidoreductase N-terminal" evidence="2">
    <location>
        <begin position="6"/>
        <end position="124"/>
    </location>
</feature>
<evidence type="ECO:0000313" key="4">
    <source>
        <dbReference type="EMBL" id="RDI73635.1"/>
    </source>
</evidence>
<dbReference type="Proteomes" id="UP000254134">
    <property type="component" value="Unassembled WGS sequence"/>
</dbReference>
<dbReference type="InterPro" id="IPR050463">
    <property type="entry name" value="Gfo/Idh/MocA_oxidrdct_glycsds"/>
</dbReference>
<dbReference type="EMBL" id="QQZY01000007">
    <property type="protein sequence ID" value="RDI73635.1"/>
    <property type="molecule type" value="Genomic_DNA"/>
</dbReference>
<name>A0A7M2YUF6_9ACTN</name>
<reference evidence="5" key="2">
    <citation type="journal article" date="2019" name="MicrobiologyOpen">
        <title>High-quality draft genome sequence of Gaiella occulta isolated from a 150 meter deep mineral water borehole and comparison with the genome sequences of other deep-branching lineages of the phylum Actinobacteria.</title>
        <authorList>
            <person name="Severino R."/>
            <person name="Froufe H.J.C."/>
            <person name="Barroso C."/>
            <person name="Albuquerque L."/>
            <person name="Lobo-da-Cunha A."/>
            <person name="da Costa M.S."/>
            <person name="Egas C."/>
        </authorList>
    </citation>
    <scope>NUCLEOTIDE SEQUENCE [LARGE SCALE GENOMIC DNA]</scope>
    <source>
        <strain evidence="5">F2-233</strain>
    </source>
</reference>
<dbReference type="PANTHER" id="PTHR43818">
    <property type="entry name" value="BCDNA.GH03377"/>
    <property type="match status" value="1"/>
</dbReference>
<sequence>MTDLLGVAVCGTGNAGVEHLREFAALPNAEVRAIVDLDLDRAASVAHDLGLDCPVYASLSDTFAGSPVDAVVVASPNDVHASMTVEAVRHGAHVLLEKPAAITHDDLDLILEEVRRAGVLCQVNMILRWHPMIEAIVGARDAGNLGEIFCVEADFVFGEIEGSEPDWARTVARGGNVHLYAGCHAYDQLEWLAGSRITEVSAVSTRRRSKWEYDVTACTIVRFANGAIGRATITLEASAPYRFGIRVMGTKGTVVDNTICIPARGAAHFDDLCPERVDVTYLPFDRVAADFTLNALERHDSHAALEHTADLFRLALDSERAAQRGEVVKRT</sequence>
<evidence type="ECO:0000259" key="2">
    <source>
        <dbReference type="Pfam" id="PF01408"/>
    </source>
</evidence>
<dbReference type="InterPro" id="IPR055170">
    <property type="entry name" value="GFO_IDH_MocA-like_dom"/>
</dbReference>
<protein>
    <submittedName>
        <fullName evidence="4">Putative dehydrogenase</fullName>
    </submittedName>
</protein>
<reference evidence="4 5" key="1">
    <citation type="submission" date="2018-07" db="EMBL/GenBank/DDBJ databases">
        <title>High-quality-draft genome sequence of Gaiella occulta.</title>
        <authorList>
            <person name="Severino R."/>
            <person name="Froufe H.J.C."/>
            <person name="Rainey F.A."/>
            <person name="Barroso C."/>
            <person name="Albuquerque L."/>
            <person name="Lobo-Da-Cunha A."/>
            <person name="Da Costa M.S."/>
            <person name="Egas C."/>
        </authorList>
    </citation>
    <scope>NUCLEOTIDE SEQUENCE [LARGE SCALE GENOMIC DNA]</scope>
    <source>
        <strain evidence="4 5">F2-233</strain>
    </source>
</reference>
<evidence type="ECO:0000259" key="3">
    <source>
        <dbReference type="Pfam" id="PF22725"/>
    </source>
</evidence>
<keyword evidence="1" id="KW-0560">Oxidoreductase</keyword>
<organism evidence="4 5">
    <name type="scientific">Gaiella occulta</name>
    <dbReference type="NCBI Taxonomy" id="1002870"/>
    <lineage>
        <taxon>Bacteria</taxon>
        <taxon>Bacillati</taxon>
        <taxon>Actinomycetota</taxon>
        <taxon>Thermoleophilia</taxon>
        <taxon>Gaiellales</taxon>
        <taxon>Gaiellaceae</taxon>
        <taxon>Gaiella</taxon>
    </lineage>
</organism>
<evidence type="ECO:0000313" key="5">
    <source>
        <dbReference type="Proteomes" id="UP000254134"/>
    </source>
</evidence>
<dbReference type="SUPFAM" id="SSF51735">
    <property type="entry name" value="NAD(P)-binding Rossmann-fold domains"/>
    <property type="match status" value="1"/>
</dbReference>
<dbReference type="GO" id="GO:0016491">
    <property type="term" value="F:oxidoreductase activity"/>
    <property type="evidence" value="ECO:0007669"/>
    <property type="project" value="UniProtKB-KW"/>
</dbReference>
<proteinExistence type="predicted"/>